<keyword evidence="2" id="KW-1185">Reference proteome</keyword>
<accession>A0AA35V2F7</accession>
<reference evidence="1" key="1">
    <citation type="submission" date="2023-04" db="EMBL/GenBank/DDBJ databases">
        <authorList>
            <person name="Vijverberg K."/>
            <person name="Xiong W."/>
            <person name="Schranz E."/>
        </authorList>
    </citation>
    <scope>NUCLEOTIDE SEQUENCE</scope>
</reference>
<dbReference type="EMBL" id="OX465086">
    <property type="protein sequence ID" value="CAI9260738.1"/>
    <property type="molecule type" value="Genomic_DNA"/>
</dbReference>
<evidence type="ECO:0000313" key="2">
    <source>
        <dbReference type="Proteomes" id="UP001177003"/>
    </source>
</evidence>
<organism evidence="1 2">
    <name type="scientific">Lactuca saligna</name>
    <name type="common">Willowleaf lettuce</name>
    <dbReference type="NCBI Taxonomy" id="75948"/>
    <lineage>
        <taxon>Eukaryota</taxon>
        <taxon>Viridiplantae</taxon>
        <taxon>Streptophyta</taxon>
        <taxon>Embryophyta</taxon>
        <taxon>Tracheophyta</taxon>
        <taxon>Spermatophyta</taxon>
        <taxon>Magnoliopsida</taxon>
        <taxon>eudicotyledons</taxon>
        <taxon>Gunneridae</taxon>
        <taxon>Pentapetalae</taxon>
        <taxon>asterids</taxon>
        <taxon>campanulids</taxon>
        <taxon>Asterales</taxon>
        <taxon>Asteraceae</taxon>
        <taxon>Cichorioideae</taxon>
        <taxon>Cichorieae</taxon>
        <taxon>Lactucinae</taxon>
        <taxon>Lactuca</taxon>
    </lineage>
</organism>
<name>A0AA35V2F7_LACSI</name>
<dbReference type="AlphaFoldDB" id="A0AA35V2F7"/>
<sequence length="180" mass="20172">MRYGTVEHRHCESMLVSITSFQKAVDVASNEGCKFDVGGTRIKRLTYSQKPKINRLHRETLSHVTPSSALVARLSSSQTVPPIITIANANSSTPYTQTYRVPTFSYNCIFQEEEEVGIRGVTIIEDLFKIVSIVIRSSVTTLDKRILPLQKTLGLDETAMEPSRMSLYRLATPRSLSTFT</sequence>
<proteinExistence type="predicted"/>
<gene>
    <name evidence="1" type="ORF">LSALG_LOCUS1565</name>
</gene>
<dbReference type="Proteomes" id="UP001177003">
    <property type="component" value="Chromosome 0"/>
</dbReference>
<evidence type="ECO:0000313" key="1">
    <source>
        <dbReference type="EMBL" id="CAI9260738.1"/>
    </source>
</evidence>
<protein>
    <submittedName>
        <fullName evidence="1">Uncharacterized protein</fullName>
    </submittedName>
</protein>